<name>A0A2K9VC34_9CAUD</name>
<protein>
    <submittedName>
        <fullName evidence="1">Uncharacterized protein</fullName>
    </submittedName>
</protein>
<dbReference type="Proteomes" id="UP000240437">
    <property type="component" value="Segment"/>
</dbReference>
<keyword evidence="2" id="KW-1185">Reference proteome</keyword>
<dbReference type="GeneID" id="54988677"/>
<reference evidence="1 2" key="1">
    <citation type="submission" date="2018-01" db="EMBL/GenBank/DDBJ databases">
        <title>Lactobacillus phages that infect wine-derived L. plantarum strains.</title>
        <authorList>
            <person name="Kyrkou I."/>
            <person name="Hestbjerg Hansen L."/>
        </authorList>
    </citation>
    <scope>NUCLEOTIDE SEQUENCE [LARGE SCALE GENOMIC DNA]</scope>
</reference>
<sequence>MLEFRQSKKRRNVNMTKKDFYSDLKNDLRLEGNLNARIVGNKMLVTNKDKNLWVNCKRNNVRIEYDGKAVEDQYYYTDNMVVLTVEKIINMLGNNF</sequence>
<proteinExistence type="predicted"/>
<evidence type="ECO:0000313" key="1">
    <source>
        <dbReference type="EMBL" id="AUV59767.1"/>
    </source>
</evidence>
<dbReference type="RefSeq" id="YP_009798227.1">
    <property type="nucleotide sequence ID" value="NC_047925.1"/>
</dbReference>
<dbReference type="KEGG" id="vg:54988677"/>
<organism evidence="1 2">
    <name type="scientific">Lactobacillus phage Nyseid</name>
    <dbReference type="NCBI Taxonomy" id="2079432"/>
    <lineage>
        <taxon>Viruses</taxon>
        <taxon>Duplodnaviria</taxon>
        <taxon>Heunggongvirae</taxon>
        <taxon>Uroviricota</taxon>
        <taxon>Caudoviricetes</taxon>
        <taxon>Tybeckvirinae</taxon>
        <taxon>Lenusvirus</taxon>
        <taxon>Lenusvirus nyseid</taxon>
    </lineage>
</organism>
<accession>A0A2K9VC34</accession>
<evidence type="ECO:0000313" key="2">
    <source>
        <dbReference type="Proteomes" id="UP000240437"/>
    </source>
</evidence>
<dbReference type="EMBL" id="MG765276">
    <property type="protein sequence ID" value="AUV59767.1"/>
    <property type="molecule type" value="Genomic_DNA"/>
</dbReference>